<comment type="caution">
    <text evidence="1">The sequence shown here is derived from an EMBL/GenBank/DDBJ whole genome shotgun (WGS) entry which is preliminary data.</text>
</comment>
<dbReference type="SUPFAM" id="SSF46689">
    <property type="entry name" value="Homeodomain-like"/>
    <property type="match status" value="1"/>
</dbReference>
<dbReference type="InterPro" id="IPR036388">
    <property type="entry name" value="WH-like_DNA-bd_sf"/>
</dbReference>
<dbReference type="EMBL" id="JACHGI010000016">
    <property type="protein sequence ID" value="MBB6469451.1"/>
    <property type="molecule type" value="Genomic_DNA"/>
</dbReference>
<sequence length="117" mass="13498">MGKPYSMDLRERVVASVEREGLSRRQASARYGVGISTVIRWVQRLRDTSSLAPGKMGGHRPKKIAGEHRDWLLLRCRVADFTLRGLVVELGERGLKVDYRSVWEFVHAEKLSHKKRR</sequence>
<dbReference type="Proteomes" id="UP000532373">
    <property type="component" value="Unassembled WGS sequence"/>
</dbReference>
<gene>
    <name evidence="1" type="ORF">HNQ96_005341</name>
</gene>
<proteinExistence type="predicted"/>
<dbReference type="AlphaFoldDB" id="A0A8E1WL92"/>
<organism evidence="1 2">
    <name type="scientific">Aminobacter carboxidus</name>
    <dbReference type="NCBI Taxonomy" id="376165"/>
    <lineage>
        <taxon>Bacteria</taxon>
        <taxon>Pseudomonadati</taxon>
        <taxon>Pseudomonadota</taxon>
        <taxon>Alphaproteobacteria</taxon>
        <taxon>Hyphomicrobiales</taxon>
        <taxon>Phyllobacteriaceae</taxon>
        <taxon>Aminobacter</taxon>
    </lineage>
</organism>
<dbReference type="InterPro" id="IPR009057">
    <property type="entry name" value="Homeodomain-like_sf"/>
</dbReference>
<dbReference type="Pfam" id="PF13384">
    <property type="entry name" value="HTH_23"/>
    <property type="match status" value="1"/>
</dbReference>
<dbReference type="Gene3D" id="1.10.10.10">
    <property type="entry name" value="Winged helix-like DNA-binding domain superfamily/Winged helix DNA-binding domain"/>
    <property type="match status" value="1"/>
</dbReference>
<evidence type="ECO:0000313" key="2">
    <source>
        <dbReference type="Proteomes" id="UP000532373"/>
    </source>
</evidence>
<accession>A0A8E1WL92</accession>
<name>A0A8E1WL92_9HYPH</name>
<evidence type="ECO:0000313" key="1">
    <source>
        <dbReference type="EMBL" id="MBB6469451.1"/>
    </source>
</evidence>
<protein>
    <submittedName>
        <fullName evidence="1">Transposase</fullName>
    </submittedName>
</protein>
<reference evidence="1 2" key="1">
    <citation type="submission" date="2020-08" db="EMBL/GenBank/DDBJ databases">
        <title>Genomic Encyclopedia of Type Strains, Phase IV (KMG-IV): sequencing the most valuable type-strain genomes for metagenomic binning, comparative biology and taxonomic classification.</title>
        <authorList>
            <person name="Goeker M."/>
        </authorList>
    </citation>
    <scope>NUCLEOTIDE SEQUENCE [LARGE SCALE GENOMIC DNA]</scope>
    <source>
        <strain evidence="1 2">DSM 17454</strain>
    </source>
</reference>